<reference evidence="1" key="1">
    <citation type="submission" date="2010-10" db="EMBL/GenBank/DDBJ databases">
        <title>Complete sequence of chromosome of Geobacillus sp. Y4.1MC1.</title>
        <authorList>
            <consortium name="US DOE Joint Genome Institute"/>
            <person name="Lucas S."/>
            <person name="Copeland A."/>
            <person name="Lapidus A."/>
            <person name="Cheng J.-F."/>
            <person name="Bruce D."/>
            <person name="Goodwin L."/>
            <person name="Pitluck S."/>
            <person name="Chertkov O."/>
            <person name="Zhang X."/>
            <person name="Detter J.C."/>
            <person name="Han C."/>
            <person name="Tapia R."/>
            <person name="Land M."/>
            <person name="Hauser L."/>
            <person name="Jeffries C."/>
            <person name="Kyrpides N."/>
            <person name="Ivanova N."/>
            <person name="Ovchinnikova G."/>
            <person name="Brumm P."/>
            <person name="Mead D."/>
            <person name="Woyke T."/>
        </authorList>
    </citation>
    <scope>NUCLEOTIDE SEQUENCE [LARGE SCALE GENOMIC DNA]</scope>
    <source>
        <strain evidence="1">Y4.1MC1</strain>
    </source>
</reference>
<evidence type="ECO:0000313" key="1">
    <source>
        <dbReference type="EMBL" id="ADP75881.1"/>
    </source>
</evidence>
<dbReference type="KEGG" id="gmc:GY4MC1_3204"/>
<dbReference type="InterPro" id="IPR052936">
    <property type="entry name" value="Jasmonate_Hydroxylase-like"/>
</dbReference>
<organism evidence="1">
    <name type="scientific">Geobacillus sp. (strain Y4.1MC1)</name>
    <dbReference type="NCBI Taxonomy" id="581103"/>
    <lineage>
        <taxon>Bacteria</taxon>
        <taxon>Bacillati</taxon>
        <taxon>Bacillota</taxon>
        <taxon>Bacilli</taxon>
        <taxon>Bacillales</taxon>
        <taxon>Anoxybacillaceae</taxon>
        <taxon>Geobacillus</taxon>
    </lineage>
</organism>
<protein>
    <submittedName>
        <fullName evidence="1">Uncharacterized protein</fullName>
    </submittedName>
</protein>
<dbReference type="SUPFAM" id="SSF54909">
    <property type="entry name" value="Dimeric alpha+beta barrel"/>
    <property type="match status" value="1"/>
</dbReference>
<accession>A0A7U3YHV3</accession>
<gene>
    <name evidence="1" type="ORF">GY4MC1_3204</name>
</gene>
<dbReference type="EMBL" id="CP002293">
    <property type="protein sequence ID" value="ADP75881.1"/>
    <property type="molecule type" value="Genomic_DNA"/>
</dbReference>
<dbReference type="InterPro" id="IPR011008">
    <property type="entry name" value="Dimeric_a/b-barrel"/>
</dbReference>
<dbReference type="PANTHER" id="PTHR37811:SF2">
    <property type="entry name" value="ABM DOMAIN-CONTAINING PROTEIN"/>
    <property type="match status" value="1"/>
</dbReference>
<dbReference type="AlphaFoldDB" id="A0A7U3YHV3"/>
<name>A0A7U3YHV3_GEOS0</name>
<dbReference type="Gene3D" id="3.30.70.100">
    <property type="match status" value="1"/>
</dbReference>
<sequence>MNTKKITALFLLAALWGASFLFMRIASPAIGPVLTIELRMLIAGITVSYWDSLAAIQQWKENAAHKIAQEKGKQQWYERYSVRGRKAKREYDFEK</sequence>
<proteinExistence type="predicted"/>
<dbReference type="PANTHER" id="PTHR37811">
    <property type="entry name" value="BLL5343 PROTEIN"/>
    <property type="match status" value="1"/>
</dbReference>